<protein>
    <submittedName>
        <fullName evidence="1">Uncharacterized protein</fullName>
    </submittedName>
</protein>
<accession>A0A0Q2X0S9</accession>
<reference evidence="1 2" key="1">
    <citation type="submission" date="2015-10" db="EMBL/GenBank/DDBJ databases">
        <title>Mycobacterium gordonae draft genome assembly.</title>
        <authorList>
            <person name="Ustinova V."/>
            <person name="Smirnova T."/>
            <person name="Blagodatskikh K."/>
            <person name="Varlamov D."/>
            <person name="Larionova E."/>
            <person name="Chernousova L."/>
        </authorList>
    </citation>
    <scope>NUCLEOTIDE SEQUENCE [LARGE SCALE GENOMIC DNA]</scope>
    <source>
        <strain evidence="1 2">CTRI 14-8773</strain>
    </source>
</reference>
<dbReference type="EMBL" id="LKTM01000379">
    <property type="protein sequence ID" value="KQH75356.1"/>
    <property type="molecule type" value="Genomic_DNA"/>
</dbReference>
<evidence type="ECO:0000313" key="2">
    <source>
        <dbReference type="Proteomes" id="UP000051677"/>
    </source>
</evidence>
<dbReference type="AlphaFoldDB" id="A0A0Q2X0S9"/>
<evidence type="ECO:0000313" key="1">
    <source>
        <dbReference type="EMBL" id="KQH75356.1"/>
    </source>
</evidence>
<name>A0A0Q2X0S9_MYCGO</name>
<organism evidence="1 2">
    <name type="scientific">Mycobacterium gordonae</name>
    <dbReference type="NCBI Taxonomy" id="1778"/>
    <lineage>
        <taxon>Bacteria</taxon>
        <taxon>Bacillati</taxon>
        <taxon>Actinomycetota</taxon>
        <taxon>Actinomycetes</taxon>
        <taxon>Mycobacteriales</taxon>
        <taxon>Mycobacteriaceae</taxon>
        <taxon>Mycobacterium</taxon>
    </lineage>
</organism>
<gene>
    <name evidence="1" type="ORF">AO501_24500</name>
</gene>
<sequence length="69" mass="7536">MRQRNWNAKHSTALGEVLDDLPSQTDSVSIIVESHGILYAPTHSDCIMILKIFSYPGKLMAHGNAGVAQ</sequence>
<dbReference type="Proteomes" id="UP000051677">
    <property type="component" value="Unassembled WGS sequence"/>
</dbReference>
<comment type="caution">
    <text evidence="1">The sequence shown here is derived from an EMBL/GenBank/DDBJ whole genome shotgun (WGS) entry which is preliminary data.</text>
</comment>
<proteinExistence type="predicted"/>